<evidence type="ECO:0000313" key="3">
    <source>
        <dbReference type="Proteomes" id="UP000663722"/>
    </source>
</evidence>
<dbReference type="EMBL" id="CP061800">
    <property type="protein sequence ID" value="QTA87330.1"/>
    <property type="molecule type" value="Genomic_DNA"/>
</dbReference>
<proteinExistence type="predicted"/>
<sequence>MFAVSVDRKVFGLSPGRHGGRGRNPAFSSGGERPVLKKKPGFFAAPLIVRKLFDLLSIRERPPSRVPSMLLT</sequence>
<gene>
    <name evidence="2" type="ORF">dnm_033600</name>
</gene>
<organism evidence="2 3">
    <name type="scientific">Desulfonema magnum</name>
    <dbReference type="NCBI Taxonomy" id="45655"/>
    <lineage>
        <taxon>Bacteria</taxon>
        <taxon>Pseudomonadati</taxon>
        <taxon>Thermodesulfobacteriota</taxon>
        <taxon>Desulfobacteria</taxon>
        <taxon>Desulfobacterales</taxon>
        <taxon>Desulfococcaceae</taxon>
        <taxon>Desulfonema</taxon>
    </lineage>
</organism>
<reference evidence="2" key="1">
    <citation type="journal article" date="2021" name="Microb. Physiol.">
        <title>Proteogenomic Insights into the Physiology of Marine, Sulfate-Reducing, Filamentous Desulfonema limicola and Desulfonema magnum.</title>
        <authorList>
            <person name="Schnaars V."/>
            <person name="Wohlbrand L."/>
            <person name="Scheve S."/>
            <person name="Hinrichs C."/>
            <person name="Reinhardt R."/>
            <person name="Rabus R."/>
        </authorList>
    </citation>
    <scope>NUCLEOTIDE SEQUENCE</scope>
    <source>
        <strain evidence="2">4be13</strain>
    </source>
</reference>
<accession>A0A975GN29</accession>
<evidence type="ECO:0000313" key="2">
    <source>
        <dbReference type="EMBL" id="QTA87330.1"/>
    </source>
</evidence>
<protein>
    <submittedName>
        <fullName evidence="2">Uncharacterized protein</fullName>
    </submittedName>
</protein>
<feature type="region of interest" description="Disordered" evidence="1">
    <location>
        <begin position="14"/>
        <end position="33"/>
    </location>
</feature>
<keyword evidence="3" id="KW-1185">Reference proteome</keyword>
<evidence type="ECO:0000256" key="1">
    <source>
        <dbReference type="SAM" id="MobiDB-lite"/>
    </source>
</evidence>
<dbReference type="Proteomes" id="UP000663722">
    <property type="component" value="Chromosome"/>
</dbReference>
<dbReference type="AlphaFoldDB" id="A0A975GN29"/>
<dbReference type="KEGG" id="dmm:dnm_033600"/>
<name>A0A975GN29_9BACT</name>